<name>A0A368SW36_SETIT</name>
<feature type="compositionally biased region" description="Low complexity" evidence="1">
    <location>
        <begin position="160"/>
        <end position="190"/>
    </location>
</feature>
<dbReference type="EMBL" id="CM003536">
    <property type="protein sequence ID" value="RCV46640.1"/>
    <property type="molecule type" value="Genomic_DNA"/>
</dbReference>
<dbReference type="EMBL" id="CM003536">
    <property type="protein sequence ID" value="RCV46641.1"/>
    <property type="molecule type" value="Genomic_DNA"/>
</dbReference>
<feature type="region of interest" description="Disordered" evidence="1">
    <location>
        <begin position="257"/>
        <end position="284"/>
    </location>
</feature>
<sequence>MTYSVFDPLRVGRTAPRLASSALSGSATRRRRCKVIYPRLLIGRSPSFAGARDATVFARPHVATTNTQLLSALLFPLYRANQQAATPSAASLLTLLLFLCCPLQSSKHGSHILLSALAGSSATTLLCFSLATQGGGSTLSPQLHLPLSSAILLTAAGQAQRRPAARRPSLWQGSRGPASCGAGAPSAARPTAGSSKAPGDRASGHEATAARPSSIVASAPMSSPALAVDRDVILAPQVLGKMSQRPPEATALHVFDEMLGRRPRGEAEATPGTTTMPPAARTRN</sequence>
<feature type="region of interest" description="Disordered" evidence="1">
    <location>
        <begin position="160"/>
        <end position="217"/>
    </location>
</feature>
<dbReference type="EMBL" id="CM003536">
    <property type="protein sequence ID" value="RCV46642.1"/>
    <property type="molecule type" value="Genomic_DNA"/>
</dbReference>
<evidence type="ECO:0000313" key="2">
    <source>
        <dbReference type="EMBL" id="RCV46642.1"/>
    </source>
</evidence>
<reference evidence="2" key="1">
    <citation type="journal article" date="2012" name="Nat. Biotechnol.">
        <title>Reference genome sequence of the model plant Setaria.</title>
        <authorList>
            <person name="Bennetzen J.L."/>
            <person name="Schmutz J."/>
            <person name="Wang H."/>
            <person name="Percifield R."/>
            <person name="Hawkins J."/>
            <person name="Pontaroli A.C."/>
            <person name="Estep M."/>
            <person name="Feng L."/>
            <person name="Vaughn J.N."/>
            <person name="Grimwood J."/>
            <person name="Jenkins J."/>
            <person name="Barry K."/>
            <person name="Lindquist E."/>
            <person name="Hellsten U."/>
            <person name="Deshpande S."/>
            <person name="Wang X."/>
            <person name="Wu X."/>
            <person name="Mitros T."/>
            <person name="Triplett J."/>
            <person name="Yang X."/>
            <person name="Ye C.Y."/>
            <person name="Mauro-Herrera M."/>
            <person name="Wang L."/>
            <person name="Li P."/>
            <person name="Sharma M."/>
            <person name="Sharma R."/>
            <person name="Ronald P.C."/>
            <person name="Panaud O."/>
            <person name="Kellogg E.A."/>
            <person name="Brutnell T.P."/>
            <person name="Doust A.N."/>
            <person name="Tuskan G.A."/>
            <person name="Rokhsar D."/>
            <person name="Devos K.M."/>
        </authorList>
    </citation>
    <scope>NUCLEOTIDE SEQUENCE [LARGE SCALE GENOMIC DNA]</scope>
    <source>
        <strain evidence="2">Yugu1</strain>
    </source>
</reference>
<organism evidence="2">
    <name type="scientific">Setaria italica</name>
    <name type="common">Foxtail millet</name>
    <name type="synonym">Panicum italicum</name>
    <dbReference type="NCBI Taxonomy" id="4555"/>
    <lineage>
        <taxon>Eukaryota</taxon>
        <taxon>Viridiplantae</taxon>
        <taxon>Streptophyta</taxon>
        <taxon>Embryophyta</taxon>
        <taxon>Tracheophyta</taxon>
        <taxon>Spermatophyta</taxon>
        <taxon>Magnoliopsida</taxon>
        <taxon>Liliopsida</taxon>
        <taxon>Poales</taxon>
        <taxon>Poaceae</taxon>
        <taxon>PACMAD clade</taxon>
        <taxon>Panicoideae</taxon>
        <taxon>Panicodae</taxon>
        <taxon>Paniceae</taxon>
        <taxon>Cenchrinae</taxon>
        <taxon>Setaria</taxon>
    </lineage>
</organism>
<reference evidence="2" key="2">
    <citation type="submission" date="2015-07" db="EMBL/GenBank/DDBJ databases">
        <authorList>
            <person name="Noorani M."/>
        </authorList>
    </citation>
    <scope>NUCLEOTIDE SEQUENCE</scope>
    <source>
        <strain evidence="2">Yugu1</strain>
    </source>
</reference>
<dbReference type="AlphaFoldDB" id="A0A368SW36"/>
<feature type="compositionally biased region" description="Basic and acidic residues" evidence="1">
    <location>
        <begin position="257"/>
        <end position="267"/>
    </location>
</feature>
<feature type="compositionally biased region" description="Low complexity" evidence="1">
    <location>
        <begin position="268"/>
        <end position="284"/>
    </location>
</feature>
<proteinExistence type="predicted"/>
<dbReference type="EMBL" id="CM003536">
    <property type="protein sequence ID" value="RCV46639.1"/>
    <property type="molecule type" value="Genomic_DNA"/>
</dbReference>
<evidence type="ECO:0000256" key="1">
    <source>
        <dbReference type="SAM" id="MobiDB-lite"/>
    </source>
</evidence>
<accession>A0A368SW36</accession>
<protein>
    <submittedName>
        <fullName evidence="2">Uncharacterized protein</fullName>
    </submittedName>
</protein>
<gene>
    <name evidence="2" type="ORF">SETIT_9G547700v2</name>
</gene>